<evidence type="ECO:0000313" key="2">
    <source>
        <dbReference type="Proteomes" id="UP000324222"/>
    </source>
</evidence>
<reference evidence="1 2" key="1">
    <citation type="submission" date="2019-05" db="EMBL/GenBank/DDBJ databases">
        <title>Another draft genome of Portunus trituberculatus and its Hox gene families provides insights of decapod evolution.</title>
        <authorList>
            <person name="Jeong J.-H."/>
            <person name="Song I."/>
            <person name="Kim S."/>
            <person name="Choi T."/>
            <person name="Kim D."/>
            <person name="Ryu S."/>
            <person name="Kim W."/>
        </authorList>
    </citation>
    <scope>NUCLEOTIDE SEQUENCE [LARGE SCALE GENOMIC DNA]</scope>
    <source>
        <tissue evidence="1">Muscle</tissue>
    </source>
</reference>
<dbReference type="AlphaFoldDB" id="A0A5B7JAU4"/>
<protein>
    <submittedName>
        <fullName evidence="1">Uncharacterized protein</fullName>
    </submittedName>
</protein>
<accession>A0A5B7JAU4</accession>
<evidence type="ECO:0000313" key="1">
    <source>
        <dbReference type="EMBL" id="MPC89514.1"/>
    </source>
</evidence>
<sequence>MREAARRRQACTLGSHCMSKVCSRVIVGESDRLLLSGNAEAGTGFSPIPGGVEAAFNSQRWTCGCHVSTVNRLVVAANVQRITQQAKVATKNLLESLSPATPYVIF</sequence>
<keyword evidence="2" id="KW-1185">Reference proteome</keyword>
<organism evidence="1 2">
    <name type="scientific">Portunus trituberculatus</name>
    <name type="common">Swimming crab</name>
    <name type="synonym">Neptunus trituberculatus</name>
    <dbReference type="NCBI Taxonomy" id="210409"/>
    <lineage>
        <taxon>Eukaryota</taxon>
        <taxon>Metazoa</taxon>
        <taxon>Ecdysozoa</taxon>
        <taxon>Arthropoda</taxon>
        <taxon>Crustacea</taxon>
        <taxon>Multicrustacea</taxon>
        <taxon>Malacostraca</taxon>
        <taxon>Eumalacostraca</taxon>
        <taxon>Eucarida</taxon>
        <taxon>Decapoda</taxon>
        <taxon>Pleocyemata</taxon>
        <taxon>Brachyura</taxon>
        <taxon>Eubrachyura</taxon>
        <taxon>Portunoidea</taxon>
        <taxon>Portunidae</taxon>
        <taxon>Portuninae</taxon>
        <taxon>Portunus</taxon>
    </lineage>
</organism>
<proteinExistence type="predicted"/>
<dbReference type="Proteomes" id="UP000324222">
    <property type="component" value="Unassembled WGS sequence"/>
</dbReference>
<comment type="caution">
    <text evidence="1">The sequence shown here is derived from an EMBL/GenBank/DDBJ whole genome shotgun (WGS) entry which is preliminary data.</text>
</comment>
<gene>
    <name evidence="1" type="ORF">E2C01_084465</name>
</gene>
<name>A0A5B7JAU4_PORTR</name>
<dbReference type="EMBL" id="VSRR010081267">
    <property type="protein sequence ID" value="MPC89514.1"/>
    <property type="molecule type" value="Genomic_DNA"/>
</dbReference>